<proteinExistence type="predicted"/>
<protein>
    <submittedName>
        <fullName evidence="2">Uncharacterized protein</fullName>
    </submittedName>
</protein>
<evidence type="ECO:0000256" key="1">
    <source>
        <dbReference type="SAM" id="SignalP"/>
    </source>
</evidence>
<name>A0A2I1CFJ7_ASPN1</name>
<accession>A0A2I1CFJ7</accession>
<comment type="caution">
    <text evidence="2">The sequence shown here is derived from an EMBL/GenBank/DDBJ whole genome shotgun (WGS) entry which is preliminary data.</text>
</comment>
<dbReference type="VEuPathDB" id="FungiDB:P174DRAFT_474596"/>
<reference evidence="3" key="1">
    <citation type="journal article" date="2018" name="Proc. Natl. Acad. Sci. U.S.A.">
        <title>Linking secondary metabolites to gene clusters through genome sequencing of six diverse Aspergillus species.</title>
        <authorList>
            <person name="Kaerboelling I."/>
            <person name="Vesth T.C."/>
            <person name="Frisvad J.C."/>
            <person name="Nybo J.L."/>
            <person name="Theobald S."/>
            <person name="Kuo A."/>
            <person name="Bowyer P."/>
            <person name="Matsuda Y."/>
            <person name="Mondo S."/>
            <person name="Lyhne E.K."/>
            <person name="Kogle M.E."/>
            <person name="Clum A."/>
            <person name="Lipzen A."/>
            <person name="Salamov A."/>
            <person name="Ngan C.Y."/>
            <person name="Daum C."/>
            <person name="Chiniquy J."/>
            <person name="Barry K."/>
            <person name="LaButti K."/>
            <person name="Haridas S."/>
            <person name="Simmons B.A."/>
            <person name="Magnuson J.K."/>
            <person name="Mortensen U.H."/>
            <person name="Larsen T.O."/>
            <person name="Grigoriev I.V."/>
            <person name="Baker S.E."/>
            <person name="Andersen M.R."/>
        </authorList>
    </citation>
    <scope>NUCLEOTIDE SEQUENCE [LARGE SCALE GENOMIC DNA]</scope>
    <source>
        <strain evidence="3">IBT 16806</strain>
    </source>
</reference>
<dbReference type="OrthoDB" id="3886018at2759"/>
<organism evidence="2 3">
    <name type="scientific">Aspergillus novofumigatus (strain IBT 16806)</name>
    <dbReference type="NCBI Taxonomy" id="1392255"/>
    <lineage>
        <taxon>Eukaryota</taxon>
        <taxon>Fungi</taxon>
        <taxon>Dikarya</taxon>
        <taxon>Ascomycota</taxon>
        <taxon>Pezizomycotina</taxon>
        <taxon>Eurotiomycetes</taxon>
        <taxon>Eurotiomycetidae</taxon>
        <taxon>Eurotiales</taxon>
        <taxon>Aspergillaceae</taxon>
        <taxon>Aspergillus</taxon>
        <taxon>Aspergillus subgen. Fumigati</taxon>
    </lineage>
</organism>
<feature type="signal peptide" evidence="1">
    <location>
        <begin position="1"/>
        <end position="21"/>
    </location>
</feature>
<sequence>MRLLWLRAWLAFAASTNPLIAGFIRFERDSFPNNDEPIVPHVEAPTATDMSTAVMKTFSSLGDNEQYSTGTGGLSGCTIMYIISRKGVYATHWWENMSFSPDEIWREPVTQTDRELFQSTVFNMLTSGGRFHPKLDAELIKEDGIQAYLIYPKRTFAKGAGDEIQTTVGRLVPTLQDQSRWTDMPGTHGKNLFKYDPARKLGGGQTQHLAMLWAENEKEAYHHDQW</sequence>
<dbReference type="GeneID" id="36537981"/>
<evidence type="ECO:0000313" key="3">
    <source>
        <dbReference type="Proteomes" id="UP000234474"/>
    </source>
</evidence>
<evidence type="ECO:0000313" key="2">
    <source>
        <dbReference type="EMBL" id="PKX96407.1"/>
    </source>
</evidence>
<dbReference type="EMBL" id="MSZS01000002">
    <property type="protein sequence ID" value="PKX96407.1"/>
    <property type="molecule type" value="Genomic_DNA"/>
</dbReference>
<dbReference type="Proteomes" id="UP000234474">
    <property type="component" value="Unassembled WGS sequence"/>
</dbReference>
<feature type="chain" id="PRO_5014139136" evidence="1">
    <location>
        <begin position="22"/>
        <end position="226"/>
    </location>
</feature>
<gene>
    <name evidence="2" type="ORF">P174DRAFT_474596</name>
</gene>
<keyword evidence="1" id="KW-0732">Signal</keyword>
<dbReference type="AlphaFoldDB" id="A0A2I1CFJ7"/>
<dbReference type="OMA" id="GVYATHW"/>
<keyword evidence="3" id="KW-1185">Reference proteome</keyword>
<dbReference type="RefSeq" id="XP_024685002.1">
    <property type="nucleotide sequence ID" value="XM_024830652.1"/>
</dbReference>
<dbReference type="STRING" id="1392255.A0A2I1CFJ7"/>